<evidence type="ECO:0000259" key="13">
    <source>
        <dbReference type="Pfam" id="PF03443"/>
    </source>
</evidence>
<evidence type="ECO:0000256" key="5">
    <source>
        <dbReference type="ARBA" id="ARBA00023001"/>
    </source>
</evidence>
<feature type="domain" description="Auxiliary Activity family 9 catalytic" evidence="13">
    <location>
        <begin position="21"/>
        <end position="209"/>
    </location>
</feature>
<dbReference type="EC" id="1.14.99.56" evidence="11"/>
<feature type="region of interest" description="Disordered" evidence="12">
    <location>
        <begin position="223"/>
        <end position="282"/>
    </location>
</feature>
<evidence type="ECO:0000256" key="6">
    <source>
        <dbReference type="ARBA" id="ARBA00023157"/>
    </source>
</evidence>
<reference evidence="14" key="1">
    <citation type="submission" date="2020-10" db="EMBL/GenBank/DDBJ databases">
        <title>High-Quality Genome Resource of Clonostachys rosea strain S41 by Oxford Nanopore Long-Read Sequencing.</title>
        <authorList>
            <person name="Wang H."/>
        </authorList>
    </citation>
    <scope>NUCLEOTIDE SEQUENCE</scope>
    <source>
        <strain evidence="14">S41</strain>
    </source>
</reference>
<organism evidence="14 15">
    <name type="scientific">Bionectria ochroleuca</name>
    <name type="common">Gliocladium roseum</name>
    <dbReference type="NCBI Taxonomy" id="29856"/>
    <lineage>
        <taxon>Eukaryota</taxon>
        <taxon>Fungi</taxon>
        <taxon>Dikarya</taxon>
        <taxon>Ascomycota</taxon>
        <taxon>Pezizomycotina</taxon>
        <taxon>Sordariomycetes</taxon>
        <taxon>Hypocreomycetidae</taxon>
        <taxon>Hypocreales</taxon>
        <taxon>Bionectriaceae</taxon>
        <taxon>Clonostachys</taxon>
    </lineage>
</organism>
<feature type="compositionally biased region" description="Low complexity" evidence="12">
    <location>
        <begin position="242"/>
        <end position="259"/>
    </location>
</feature>
<dbReference type="InterPro" id="IPR005103">
    <property type="entry name" value="AA9_LPMO"/>
</dbReference>
<keyword evidence="7" id="KW-0119">Carbohydrate metabolism</keyword>
<comment type="caution">
    <text evidence="14">The sequence shown here is derived from an EMBL/GenBank/DDBJ whole genome shotgun (WGS) entry which is preliminary data.</text>
</comment>
<evidence type="ECO:0000256" key="4">
    <source>
        <dbReference type="ARBA" id="ARBA00022729"/>
    </source>
</evidence>
<dbReference type="Gene3D" id="2.70.50.70">
    <property type="match status" value="1"/>
</dbReference>
<evidence type="ECO:0000313" key="14">
    <source>
        <dbReference type="EMBL" id="KAF9744281.1"/>
    </source>
</evidence>
<dbReference type="AlphaFoldDB" id="A0A8H7N193"/>
<name>A0A8H7N193_BIOOC</name>
<comment type="similarity">
    <text evidence="9">Belongs to the polysaccharide monooxygenase AA9 family.</text>
</comment>
<gene>
    <name evidence="14" type="ORF">IM811_005861</name>
</gene>
<dbReference type="CDD" id="cd21175">
    <property type="entry name" value="LPMO_AA9"/>
    <property type="match status" value="1"/>
</dbReference>
<dbReference type="Proteomes" id="UP000616885">
    <property type="component" value="Unassembled WGS sequence"/>
</dbReference>
<dbReference type="GO" id="GO:0030245">
    <property type="term" value="P:cellulose catabolic process"/>
    <property type="evidence" value="ECO:0007669"/>
    <property type="project" value="UniProtKB-KW"/>
</dbReference>
<accession>A0A8H7N193</accession>
<keyword evidence="6" id="KW-1015">Disulfide bond</keyword>
<evidence type="ECO:0000256" key="3">
    <source>
        <dbReference type="ARBA" id="ARBA00022525"/>
    </source>
</evidence>
<dbReference type="Pfam" id="PF03443">
    <property type="entry name" value="AA9"/>
    <property type="match status" value="1"/>
</dbReference>
<evidence type="ECO:0000256" key="1">
    <source>
        <dbReference type="ARBA" id="ARBA00001973"/>
    </source>
</evidence>
<evidence type="ECO:0000256" key="2">
    <source>
        <dbReference type="ARBA" id="ARBA00004613"/>
    </source>
</evidence>
<evidence type="ECO:0000256" key="12">
    <source>
        <dbReference type="SAM" id="MobiDB-lite"/>
    </source>
</evidence>
<dbReference type="InterPro" id="IPR049892">
    <property type="entry name" value="AA9"/>
</dbReference>
<keyword evidence="3" id="KW-0964">Secreted</keyword>
<dbReference type="GO" id="GO:0005576">
    <property type="term" value="C:extracellular region"/>
    <property type="evidence" value="ECO:0007669"/>
    <property type="project" value="UniProtKB-SubCell"/>
</dbReference>
<keyword evidence="4" id="KW-0732">Signal</keyword>
<sequence length="292" mass="30724">MVQMLKLVAAGLSSAPIVSAHYIFNILMHNGQPVGGEYDYVRKNSNSYNPAFMDIVNSNDLRCNVGTSAGGTKTYDVKAGDQIGLKVFNNENIEHPGPGFFYMSKAPGDVASYDGSGDWFKVWESGATGAPNTNEGWGTWQATAMEFTLPASLPDGEYLLRAEHIGIHENHIECAQIRVTGGGNGSPSPLVKIPGVYSTTDQALTYNFWGGGGSYEMPGPAVWGGGGGSGSPNQVTPAQGAPVQTPTQGTPIQGTPVQGNPNQGNDRGNPWGNQGGNFQGLANKAGYNYFQG</sequence>
<evidence type="ECO:0000256" key="9">
    <source>
        <dbReference type="ARBA" id="ARBA00044502"/>
    </source>
</evidence>
<evidence type="ECO:0000256" key="8">
    <source>
        <dbReference type="ARBA" id="ARBA00023326"/>
    </source>
</evidence>
<keyword evidence="5" id="KW-0136">Cellulose degradation</keyword>
<proteinExistence type="inferred from homology"/>
<comment type="subcellular location">
    <subcellularLocation>
        <location evidence="2">Secreted</location>
    </subcellularLocation>
</comment>
<evidence type="ECO:0000256" key="7">
    <source>
        <dbReference type="ARBA" id="ARBA00023277"/>
    </source>
</evidence>
<evidence type="ECO:0000313" key="15">
    <source>
        <dbReference type="Proteomes" id="UP000616885"/>
    </source>
</evidence>
<dbReference type="EMBL" id="JADCTT010000015">
    <property type="protein sequence ID" value="KAF9744281.1"/>
    <property type="molecule type" value="Genomic_DNA"/>
</dbReference>
<evidence type="ECO:0000256" key="11">
    <source>
        <dbReference type="ARBA" id="ARBA00047174"/>
    </source>
</evidence>
<protein>
    <recommendedName>
        <fullName evidence="11">lytic cellulose monooxygenase (C4-dehydrogenating)</fullName>
        <ecNumber evidence="11">1.14.99.56</ecNumber>
    </recommendedName>
</protein>
<evidence type="ECO:0000256" key="10">
    <source>
        <dbReference type="ARBA" id="ARBA00045077"/>
    </source>
</evidence>
<dbReference type="PANTHER" id="PTHR33353">
    <property type="entry name" value="PUTATIVE (AFU_ORTHOLOGUE AFUA_1G12560)-RELATED"/>
    <property type="match status" value="1"/>
</dbReference>
<comment type="catalytic activity">
    <reaction evidence="10">
        <text>[(1-&gt;4)-beta-D-glucosyl]n+m + reduced acceptor + O2 = 4-dehydro-beta-D-glucosyl-[(1-&gt;4)-beta-D-glucosyl]n-1 + [(1-&gt;4)-beta-D-glucosyl]m + acceptor + H2O.</text>
        <dbReference type="EC" id="1.14.99.56"/>
    </reaction>
</comment>
<dbReference type="PANTHER" id="PTHR33353:SF2">
    <property type="entry name" value="ENDO-BETA-1,4-GLUCANASE D"/>
    <property type="match status" value="1"/>
</dbReference>
<keyword evidence="8" id="KW-0624">Polysaccharide degradation</keyword>
<comment type="cofactor">
    <cofactor evidence="1">
        <name>Cu(2+)</name>
        <dbReference type="ChEBI" id="CHEBI:29036"/>
    </cofactor>
</comment>